<feature type="chain" id="PRO_5045708481" evidence="1">
    <location>
        <begin position="28"/>
        <end position="199"/>
    </location>
</feature>
<reference evidence="3" key="1">
    <citation type="journal article" date="2019" name="Int. J. Syst. Evol. Microbiol.">
        <title>The Global Catalogue of Microorganisms (GCM) 10K type strain sequencing project: providing services to taxonomists for standard genome sequencing and annotation.</title>
        <authorList>
            <consortium name="The Broad Institute Genomics Platform"/>
            <consortium name="The Broad Institute Genome Sequencing Center for Infectious Disease"/>
            <person name="Wu L."/>
            <person name="Ma J."/>
        </authorList>
    </citation>
    <scope>NUCLEOTIDE SEQUENCE [LARGE SCALE GENOMIC DNA]</scope>
    <source>
        <strain evidence="3">JCM 16904</strain>
    </source>
</reference>
<sequence>MRRWRSVLISILAVPLLVAGLTAPAAAAEYRKINGAKSVVSGNNGVWWTVKSGRCTFQAKMLIHAGGVGVGGGRESDLWLLGQLMSGYPTVGGKPNCQVNFHGNLYNWTTNSFHSLNVTRSHFDGHKASDYDILLAWDLGDYIKYKGWTIQSLEVSVSDHSTKNWDTMHFFRPYDTRMCSPNGSKPRWDCGYYLVGAEP</sequence>
<gene>
    <name evidence="2" type="ORF">GCM10022224_012690</name>
</gene>
<evidence type="ECO:0000313" key="2">
    <source>
        <dbReference type="EMBL" id="GAA3651255.1"/>
    </source>
</evidence>
<evidence type="ECO:0000256" key="1">
    <source>
        <dbReference type="SAM" id="SignalP"/>
    </source>
</evidence>
<dbReference type="Proteomes" id="UP001500902">
    <property type="component" value="Unassembled WGS sequence"/>
</dbReference>
<keyword evidence="3" id="KW-1185">Reference proteome</keyword>
<organism evidence="2 3">
    <name type="scientific">Nonomuraea antimicrobica</name>
    <dbReference type="NCBI Taxonomy" id="561173"/>
    <lineage>
        <taxon>Bacteria</taxon>
        <taxon>Bacillati</taxon>
        <taxon>Actinomycetota</taxon>
        <taxon>Actinomycetes</taxon>
        <taxon>Streptosporangiales</taxon>
        <taxon>Streptosporangiaceae</taxon>
        <taxon>Nonomuraea</taxon>
    </lineage>
</organism>
<keyword evidence="1" id="KW-0732">Signal</keyword>
<dbReference type="EMBL" id="BAAAZP010000018">
    <property type="protein sequence ID" value="GAA3651255.1"/>
    <property type="molecule type" value="Genomic_DNA"/>
</dbReference>
<evidence type="ECO:0000313" key="3">
    <source>
        <dbReference type="Proteomes" id="UP001500902"/>
    </source>
</evidence>
<proteinExistence type="predicted"/>
<protein>
    <submittedName>
        <fullName evidence="2">Uncharacterized protein</fullName>
    </submittedName>
</protein>
<dbReference type="RefSeq" id="WP_344873925.1">
    <property type="nucleotide sequence ID" value="NZ_BAAAZP010000018.1"/>
</dbReference>
<accession>A0ABP7B863</accession>
<comment type="caution">
    <text evidence="2">The sequence shown here is derived from an EMBL/GenBank/DDBJ whole genome shotgun (WGS) entry which is preliminary data.</text>
</comment>
<feature type="signal peptide" evidence="1">
    <location>
        <begin position="1"/>
        <end position="27"/>
    </location>
</feature>
<name>A0ABP7B863_9ACTN</name>